<dbReference type="EMBL" id="MDYP01000002">
    <property type="protein sequence ID" value="OQE11474.1"/>
    <property type="molecule type" value="Genomic_DNA"/>
</dbReference>
<comment type="caution">
    <text evidence="2">The sequence shown here is derived from an EMBL/GenBank/DDBJ whole genome shotgun (WGS) entry which is preliminary data.</text>
</comment>
<feature type="compositionally biased region" description="Low complexity" evidence="1">
    <location>
        <begin position="1"/>
        <end position="12"/>
    </location>
</feature>
<dbReference type="Proteomes" id="UP000191518">
    <property type="component" value="Unassembled WGS sequence"/>
</dbReference>
<evidence type="ECO:0000256" key="1">
    <source>
        <dbReference type="SAM" id="MobiDB-lite"/>
    </source>
</evidence>
<proteinExistence type="predicted"/>
<sequence>MSSRSESMNRSSGAESDQEHDQDGVNYTDHSVVTTRGAPARRSRRERSEVEESVNLETLTLVMISKL</sequence>
<organism evidence="2 3">
    <name type="scientific">Penicillium vulpinum</name>
    <dbReference type="NCBI Taxonomy" id="29845"/>
    <lineage>
        <taxon>Eukaryota</taxon>
        <taxon>Fungi</taxon>
        <taxon>Dikarya</taxon>
        <taxon>Ascomycota</taxon>
        <taxon>Pezizomycotina</taxon>
        <taxon>Eurotiomycetes</taxon>
        <taxon>Eurotiomycetidae</taxon>
        <taxon>Eurotiales</taxon>
        <taxon>Aspergillaceae</taxon>
        <taxon>Penicillium</taxon>
    </lineage>
</organism>
<gene>
    <name evidence="2" type="ORF">PENVUL_c002G03373</name>
</gene>
<evidence type="ECO:0000313" key="2">
    <source>
        <dbReference type="EMBL" id="OQE11474.1"/>
    </source>
</evidence>
<feature type="region of interest" description="Disordered" evidence="1">
    <location>
        <begin position="1"/>
        <end position="51"/>
    </location>
</feature>
<keyword evidence="3" id="KW-1185">Reference proteome</keyword>
<reference evidence="3" key="1">
    <citation type="journal article" date="2017" name="Nat. Microbiol.">
        <title>Global analysis of biosynthetic gene clusters reveals vast potential of secondary metabolite production in Penicillium species.</title>
        <authorList>
            <person name="Nielsen J.C."/>
            <person name="Grijseels S."/>
            <person name="Prigent S."/>
            <person name="Ji B."/>
            <person name="Dainat J."/>
            <person name="Nielsen K.F."/>
            <person name="Frisvad J.C."/>
            <person name="Workman M."/>
            <person name="Nielsen J."/>
        </authorList>
    </citation>
    <scope>NUCLEOTIDE SEQUENCE [LARGE SCALE GENOMIC DNA]</scope>
    <source>
        <strain evidence="3">IBT 29486</strain>
    </source>
</reference>
<name>A0A1V6SCP2_9EURO</name>
<evidence type="ECO:0000313" key="3">
    <source>
        <dbReference type="Proteomes" id="UP000191518"/>
    </source>
</evidence>
<protein>
    <submittedName>
        <fullName evidence="2">Uncharacterized protein</fullName>
    </submittedName>
</protein>
<accession>A0A1V6SCP2</accession>
<dbReference type="AlphaFoldDB" id="A0A1V6SCP2"/>